<dbReference type="PANTHER" id="PTHR43031">
    <property type="entry name" value="FAD-DEPENDENT OXIDOREDUCTASE"/>
    <property type="match status" value="1"/>
</dbReference>
<name>A0A3B0W6I2_9ZZZZ</name>
<gene>
    <name evidence="3" type="ORF">MNBD_DELTA03-415</name>
</gene>
<dbReference type="Gene3D" id="3.40.250.10">
    <property type="entry name" value="Rhodanese-like domain"/>
    <property type="match status" value="1"/>
</dbReference>
<evidence type="ECO:0000256" key="1">
    <source>
        <dbReference type="SAM" id="MobiDB-lite"/>
    </source>
</evidence>
<evidence type="ECO:0000313" key="3">
    <source>
        <dbReference type="EMBL" id="VAW40236.1"/>
    </source>
</evidence>
<protein>
    <recommendedName>
        <fullName evidence="2">Rhodanese domain-containing protein</fullName>
    </recommendedName>
</protein>
<dbReference type="InterPro" id="IPR036873">
    <property type="entry name" value="Rhodanese-like_dom_sf"/>
</dbReference>
<accession>A0A3B0W6I2</accession>
<dbReference type="PANTHER" id="PTHR43031:SF1">
    <property type="entry name" value="PYRIDINE NUCLEOTIDE-DISULPHIDE OXIDOREDUCTASE"/>
    <property type="match status" value="1"/>
</dbReference>
<proteinExistence type="predicted"/>
<evidence type="ECO:0000259" key="2">
    <source>
        <dbReference type="PROSITE" id="PS50206"/>
    </source>
</evidence>
<dbReference type="SUPFAM" id="SSF52821">
    <property type="entry name" value="Rhodanese/Cell cycle control phosphatase"/>
    <property type="match status" value="1"/>
</dbReference>
<reference evidence="3" key="1">
    <citation type="submission" date="2018-06" db="EMBL/GenBank/DDBJ databases">
        <authorList>
            <person name="Zhirakovskaya E."/>
        </authorList>
    </citation>
    <scope>NUCLEOTIDE SEQUENCE</scope>
</reference>
<dbReference type="InterPro" id="IPR001763">
    <property type="entry name" value="Rhodanese-like_dom"/>
</dbReference>
<dbReference type="Pfam" id="PF00581">
    <property type="entry name" value="Rhodanese"/>
    <property type="match status" value="1"/>
</dbReference>
<dbReference type="EMBL" id="UOEX01000325">
    <property type="protein sequence ID" value="VAW40236.1"/>
    <property type="molecule type" value="Genomic_DNA"/>
</dbReference>
<dbReference type="SMART" id="SM00450">
    <property type="entry name" value="RHOD"/>
    <property type="match status" value="1"/>
</dbReference>
<organism evidence="3">
    <name type="scientific">hydrothermal vent metagenome</name>
    <dbReference type="NCBI Taxonomy" id="652676"/>
    <lineage>
        <taxon>unclassified sequences</taxon>
        <taxon>metagenomes</taxon>
        <taxon>ecological metagenomes</taxon>
    </lineage>
</organism>
<dbReference type="InterPro" id="IPR050229">
    <property type="entry name" value="GlpE_sulfurtransferase"/>
</dbReference>
<sequence>MGMAEVDTVKRLSCLAAIFISVLLFTGGNAWSASPRLSAESTANQLISRADKAFRLANYKQSAAILRQAITESGHKVSPVLWNKYRLAVLARAGDDYLSGVPKNRYRVPVAVFGRDYQKEGIRKYFLLDVRQPEEFVKSHIAGALNVPFRQVLRHLAWLPGAGSDKVILIICRSQHRANHVLVVLRELGYTNAYTLQGGYHAYRKWLQKNPLPGAGSTPSVPPKADDEEDFSC</sequence>
<dbReference type="CDD" id="cd00158">
    <property type="entry name" value="RHOD"/>
    <property type="match status" value="1"/>
</dbReference>
<dbReference type="PROSITE" id="PS50206">
    <property type="entry name" value="RHODANESE_3"/>
    <property type="match status" value="1"/>
</dbReference>
<feature type="region of interest" description="Disordered" evidence="1">
    <location>
        <begin position="214"/>
        <end position="233"/>
    </location>
</feature>
<dbReference type="AlphaFoldDB" id="A0A3B0W6I2"/>
<feature type="domain" description="Rhodanese" evidence="2">
    <location>
        <begin position="121"/>
        <end position="209"/>
    </location>
</feature>